<dbReference type="AlphaFoldDB" id="A0AAU7VFK3"/>
<dbReference type="EMBL" id="PP163433">
    <property type="protein sequence ID" value="XBW51532.1"/>
    <property type="molecule type" value="Genomic_DNA"/>
</dbReference>
<sequence length="28" mass="3256">MPQMSPMNWILLLSFFSFMALSTFSKIS</sequence>
<accession>A0AAU7VFK3</accession>
<geneLocation type="mitochondrion" evidence="1"/>
<keyword evidence="1" id="KW-0496">Mitochondrion</keyword>
<reference evidence="1" key="1">
    <citation type="journal article" date="2024" name="Sci. Rep.">
        <title>Peracetic acid treatment of squid eggs infected with parasitic copepod (Ikanecator primus gen. et sp. nov.).</title>
        <authorList>
            <person name="Zoral M.A."/>
            <person name="Lajbner Z."/>
            <person name="Zifcakova L."/>
            <person name="Miller J."/>
        </authorList>
    </citation>
    <scope>NUCLEOTIDE SEQUENCE</scope>
</reference>
<gene>
    <name evidence="1" type="primary">ATP8</name>
</gene>
<evidence type="ECO:0000313" key="1">
    <source>
        <dbReference type="EMBL" id="XBW51532.1"/>
    </source>
</evidence>
<name>A0AAU7VFK3_9MAXI</name>
<protein>
    <submittedName>
        <fullName evidence="1">ATP synthase F0 subunit 8</fullName>
    </submittedName>
</protein>
<proteinExistence type="predicted"/>
<organism evidence="1">
    <name type="scientific">Ikanecator primus</name>
    <dbReference type="NCBI Taxonomy" id="3115570"/>
    <lineage>
        <taxon>Eukaryota</taxon>
        <taxon>Metazoa</taxon>
        <taxon>Ecdysozoa</taxon>
        <taxon>Arthropoda</taxon>
        <taxon>Crustacea</taxon>
        <taxon>Multicrustacea</taxon>
        <taxon>Hexanauplia</taxon>
        <taxon>Copepoda</taxon>
        <taxon>Harpacticoida</taxon>
        <taxon>Miraciidae</taxon>
        <taxon>Ikanecator</taxon>
    </lineage>
</organism>